<feature type="binding site" evidence="7 9">
    <location>
        <position position="81"/>
    </location>
    <ligand>
        <name>FMN</name>
        <dbReference type="ChEBI" id="CHEBI:58210"/>
    </ligand>
</feature>
<comment type="pathway">
    <text evidence="7">Cofactor metabolism; pyridoxal 5'-phosphate salvage; pyridoxal 5'-phosphate from pyridoxine 5'-phosphate: step 1/1.</text>
</comment>
<dbReference type="InterPro" id="IPR000659">
    <property type="entry name" value="Pyridox_Oxase"/>
</dbReference>
<keyword evidence="4 7" id="KW-0288">FMN</keyword>
<evidence type="ECO:0000259" key="10">
    <source>
        <dbReference type="Pfam" id="PF01243"/>
    </source>
</evidence>
<feature type="binding site" evidence="7 9">
    <location>
        <position position="193"/>
    </location>
    <ligand>
        <name>FMN</name>
        <dbReference type="ChEBI" id="CHEBI:58210"/>
    </ligand>
</feature>
<comment type="similarity">
    <text evidence="1 7">Belongs to the pyridoxamine 5'-phosphate oxidase family.</text>
</comment>
<dbReference type="EC" id="1.4.3.5" evidence="7"/>
<keyword evidence="6 7" id="KW-0664">Pyridoxine biosynthesis</keyword>
<reference evidence="13" key="1">
    <citation type="submission" date="2018-05" db="EMBL/GenBank/DDBJ databases">
        <authorList>
            <person name="Li Y."/>
        </authorList>
    </citation>
    <scope>NUCLEOTIDE SEQUENCE [LARGE SCALE GENOMIC DNA]</scope>
    <source>
        <strain evidence="13">3d-2-2</strain>
    </source>
</reference>
<accession>A0A2V1K0L2</accession>
<feature type="binding site" evidence="7 8">
    <location>
        <begin position="189"/>
        <end position="191"/>
    </location>
    <ligand>
        <name>substrate</name>
    </ligand>
</feature>
<dbReference type="GO" id="GO:0008615">
    <property type="term" value="P:pyridoxine biosynthetic process"/>
    <property type="evidence" value="ECO:0007669"/>
    <property type="project" value="UniProtKB-UniRule"/>
</dbReference>
<dbReference type="Gene3D" id="2.30.110.10">
    <property type="entry name" value="Electron Transport, Fmn-binding Protein, Chain A"/>
    <property type="match status" value="1"/>
</dbReference>
<dbReference type="SUPFAM" id="SSF50475">
    <property type="entry name" value="FMN-binding split barrel"/>
    <property type="match status" value="1"/>
</dbReference>
<evidence type="ECO:0000313" key="13">
    <source>
        <dbReference type="Proteomes" id="UP000245212"/>
    </source>
</evidence>
<protein>
    <recommendedName>
        <fullName evidence="7">Pyridoxine/pyridoxamine 5'-phosphate oxidase</fullName>
        <ecNumber evidence="7">1.4.3.5</ecNumber>
    </recommendedName>
    <alternativeName>
        <fullName evidence="7">PNP/PMP oxidase</fullName>
        <shortName evidence="7">PNPOx</shortName>
    </alternativeName>
    <alternativeName>
        <fullName evidence="7">Pyridoxal 5'-phosphate synthase</fullName>
    </alternativeName>
</protein>
<dbReference type="InterPro" id="IPR011576">
    <property type="entry name" value="Pyridox_Oxase_N"/>
</dbReference>
<evidence type="ECO:0000256" key="6">
    <source>
        <dbReference type="ARBA" id="ARBA00023096"/>
    </source>
</evidence>
<dbReference type="PROSITE" id="PS01064">
    <property type="entry name" value="PYRIDOX_OXIDASE"/>
    <property type="match status" value="1"/>
</dbReference>
<feature type="domain" description="Pyridoxine 5'-phosphate oxidase dimerisation C-terminal" evidence="11">
    <location>
        <begin position="170"/>
        <end position="211"/>
    </location>
</feature>
<dbReference type="FunFam" id="2.30.110.10:FF:000020">
    <property type="entry name" value="PNPO isoform 11"/>
    <property type="match status" value="1"/>
</dbReference>
<evidence type="ECO:0000256" key="3">
    <source>
        <dbReference type="ARBA" id="ARBA00022630"/>
    </source>
</evidence>
<dbReference type="RefSeq" id="WP_109060141.1">
    <property type="nucleotide sequence ID" value="NZ_QETA01000001.1"/>
</dbReference>
<evidence type="ECO:0000256" key="4">
    <source>
        <dbReference type="ARBA" id="ARBA00022643"/>
    </source>
</evidence>
<dbReference type="NCBIfam" id="NF004231">
    <property type="entry name" value="PRK05679.1"/>
    <property type="match status" value="1"/>
</dbReference>
<organism evidence="12 13">
    <name type="scientific">Corticimicrobacter populi</name>
    <dbReference type="NCBI Taxonomy" id="2175229"/>
    <lineage>
        <taxon>Bacteria</taxon>
        <taxon>Pseudomonadati</taxon>
        <taxon>Pseudomonadota</taxon>
        <taxon>Betaproteobacteria</taxon>
        <taxon>Burkholderiales</taxon>
        <taxon>Alcaligenaceae</taxon>
        <taxon>Corticimicrobacter</taxon>
    </lineage>
</organism>
<feature type="binding site" evidence="7 9">
    <location>
        <begin position="139"/>
        <end position="140"/>
    </location>
    <ligand>
        <name>FMN</name>
        <dbReference type="ChEBI" id="CHEBI:58210"/>
    </ligand>
</feature>
<feature type="binding site" evidence="8">
    <location>
        <begin position="7"/>
        <end position="10"/>
    </location>
    <ligand>
        <name>substrate</name>
    </ligand>
</feature>
<dbReference type="NCBIfam" id="TIGR00558">
    <property type="entry name" value="pdxH"/>
    <property type="match status" value="1"/>
</dbReference>
<dbReference type="AlphaFoldDB" id="A0A2V1K0L2"/>
<dbReference type="Pfam" id="PF01243">
    <property type="entry name" value="PNPOx_N"/>
    <property type="match status" value="1"/>
</dbReference>
<keyword evidence="13" id="KW-1185">Reference proteome</keyword>
<dbReference type="PIRSF" id="PIRSF000190">
    <property type="entry name" value="Pyd_amn-ph_oxd"/>
    <property type="match status" value="1"/>
</dbReference>
<evidence type="ECO:0000256" key="9">
    <source>
        <dbReference type="PIRSR" id="PIRSR000190-2"/>
    </source>
</evidence>
<proteinExistence type="inferred from homology"/>
<comment type="pathway">
    <text evidence="7">Cofactor metabolism; pyridoxal 5'-phosphate salvage; pyridoxal 5'-phosphate from pyridoxamine 5'-phosphate: step 1/1.</text>
</comment>
<keyword evidence="3 7" id="KW-0285">Flavoprotein</keyword>
<name>A0A2V1K0L2_9BURK</name>
<evidence type="ECO:0000256" key="1">
    <source>
        <dbReference type="ARBA" id="ARBA00007301"/>
    </source>
</evidence>
<evidence type="ECO:0000313" key="12">
    <source>
        <dbReference type="EMBL" id="PWF24736.1"/>
    </source>
</evidence>
<evidence type="ECO:0000256" key="5">
    <source>
        <dbReference type="ARBA" id="ARBA00023002"/>
    </source>
</evidence>
<dbReference type="InterPro" id="IPR012349">
    <property type="entry name" value="Split_barrel_FMN-bd"/>
</dbReference>
<feature type="binding site" evidence="7 8">
    <location>
        <position position="122"/>
    </location>
    <ligand>
        <name>substrate</name>
    </ligand>
</feature>
<feature type="binding site" evidence="7 8">
    <location>
        <position position="126"/>
    </location>
    <ligand>
        <name>substrate</name>
    </ligand>
</feature>
<feature type="binding site" evidence="7 8">
    <location>
        <position position="130"/>
    </location>
    <ligand>
        <name>substrate</name>
    </ligand>
</feature>
<comment type="catalytic activity">
    <reaction evidence="7">
        <text>pyridoxamine 5'-phosphate + O2 + H2O = pyridoxal 5'-phosphate + H2O2 + NH4(+)</text>
        <dbReference type="Rhea" id="RHEA:15817"/>
        <dbReference type="ChEBI" id="CHEBI:15377"/>
        <dbReference type="ChEBI" id="CHEBI:15379"/>
        <dbReference type="ChEBI" id="CHEBI:16240"/>
        <dbReference type="ChEBI" id="CHEBI:28938"/>
        <dbReference type="ChEBI" id="CHEBI:58451"/>
        <dbReference type="ChEBI" id="CHEBI:597326"/>
        <dbReference type="EC" id="1.4.3.5"/>
    </reaction>
</comment>
<comment type="subunit">
    <text evidence="2 7">Homodimer.</text>
</comment>
<dbReference type="GO" id="GO:0004733">
    <property type="term" value="F:pyridoxamine phosphate oxidase activity"/>
    <property type="evidence" value="ECO:0007669"/>
    <property type="project" value="UniProtKB-UniRule"/>
</dbReference>
<dbReference type="GO" id="GO:0010181">
    <property type="term" value="F:FMN binding"/>
    <property type="evidence" value="ECO:0007669"/>
    <property type="project" value="UniProtKB-UniRule"/>
</dbReference>
<comment type="caution">
    <text evidence="12">The sequence shown here is derived from an EMBL/GenBank/DDBJ whole genome shotgun (WGS) entry which is preliminary data.</text>
</comment>
<feature type="binding site" evidence="7 9">
    <location>
        <position position="183"/>
    </location>
    <ligand>
        <name>FMN</name>
        <dbReference type="ChEBI" id="CHEBI:58210"/>
    </ligand>
</feature>
<dbReference type="PANTHER" id="PTHR10851">
    <property type="entry name" value="PYRIDOXINE-5-PHOSPHATE OXIDASE"/>
    <property type="match status" value="1"/>
</dbReference>
<evidence type="ECO:0000256" key="2">
    <source>
        <dbReference type="ARBA" id="ARBA00011738"/>
    </source>
</evidence>
<feature type="domain" description="Pyridoxamine 5'-phosphate oxidase N-terminal" evidence="10">
    <location>
        <begin position="33"/>
        <end position="159"/>
    </location>
</feature>
<evidence type="ECO:0000259" key="11">
    <source>
        <dbReference type="Pfam" id="PF10590"/>
    </source>
</evidence>
<dbReference type="UniPathway" id="UPA01068">
    <property type="reaction ID" value="UER00304"/>
</dbReference>
<feature type="binding site" evidence="7 9">
    <location>
        <begin position="60"/>
        <end position="65"/>
    </location>
    <ligand>
        <name>FMN</name>
        <dbReference type="ChEBI" id="CHEBI:58210"/>
    </ligand>
</feature>
<dbReference type="InterPro" id="IPR019740">
    <property type="entry name" value="Pyridox_Oxase_CS"/>
</dbReference>
<gene>
    <name evidence="7 12" type="primary">pdxH</name>
    <name evidence="12" type="ORF">DD235_00660</name>
</gene>
<comment type="catalytic activity">
    <reaction evidence="7">
        <text>pyridoxine 5'-phosphate + O2 = pyridoxal 5'-phosphate + H2O2</text>
        <dbReference type="Rhea" id="RHEA:15149"/>
        <dbReference type="ChEBI" id="CHEBI:15379"/>
        <dbReference type="ChEBI" id="CHEBI:16240"/>
        <dbReference type="ChEBI" id="CHEBI:58589"/>
        <dbReference type="ChEBI" id="CHEBI:597326"/>
        <dbReference type="EC" id="1.4.3.5"/>
    </reaction>
</comment>
<dbReference type="HAMAP" id="MF_01629">
    <property type="entry name" value="PdxH"/>
    <property type="match status" value="1"/>
</dbReference>
<feature type="binding site" evidence="7 9">
    <location>
        <position position="82"/>
    </location>
    <ligand>
        <name>FMN</name>
        <dbReference type="ChEBI" id="CHEBI:58210"/>
    </ligand>
</feature>
<feature type="binding site" evidence="7 9">
    <location>
        <position position="104"/>
    </location>
    <ligand>
        <name>FMN</name>
        <dbReference type="ChEBI" id="CHEBI:58210"/>
    </ligand>
</feature>
<sequence length="211" mass="24522">MSVSDLRQDYDKFNLQESDLAATPFDQFDLWFKQALQGDVPEPNAMTLATVDERGQPSARIVLIKDYDARGFVFYTNYQSRKGHELAHNARASLSFFWQPLQRQVLIEGTTEQVSREESQTYFHSRPLGSRIGAWASQQSRPIGDRSELEHRVQQFEEQYGDHPPCPDHWGGYRLLPERIEFWQGRPSRLHDRIVYHTNGQGGWTTQRLAP</sequence>
<evidence type="ECO:0000256" key="7">
    <source>
        <dbReference type="HAMAP-Rule" id="MF_01629"/>
    </source>
</evidence>
<dbReference type="Proteomes" id="UP000245212">
    <property type="component" value="Unassembled WGS sequence"/>
</dbReference>
<feature type="binding site" evidence="7 8">
    <location>
        <position position="65"/>
    </location>
    <ligand>
        <name>substrate</name>
    </ligand>
</feature>
<dbReference type="Pfam" id="PF10590">
    <property type="entry name" value="PNP_phzG_C"/>
    <property type="match status" value="1"/>
</dbReference>
<comment type="function">
    <text evidence="7">Catalyzes the oxidation of either pyridoxine 5'-phosphate (PNP) or pyridoxamine 5'-phosphate (PMP) into pyridoxal 5'-phosphate (PLP).</text>
</comment>
<feature type="binding site" evidence="7 9">
    <location>
        <begin position="75"/>
        <end position="76"/>
    </location>
    <ligand>
        <name>FMN</name>
        <dbReference type="ChEBI" id="CHEBI:58210"/>
    </ligand>
</feature>
<dbReference type="EMBL" id="QETA01000001">
    <property type="protein sequence ID" value="PWF24736.1"/>
    <property type="molecule type" value="Genomic_DNA"/>
</dbReference>
<comment type="cofactor">
    <cofactor evidence="7 9">
        <name>FMN</name>
        <dbReference type="ChEBI" id="CHEBI:58210"/>
    </cofactor>
    <text evidence="7 9">Binds 1 FMN per subunit.</text>
</comment>
<evidence type="ECO:0000256" key="8">
    <source>
        <dbReference type="PIRSR" id="PIRSR000190-1"/>
    </source>
</evidence>
<dbReference type="PANTHER" id="PTHR10851:SF0">
    <property type="entry name" value="PYRIDOXINE-5'-PHOSPHATE OXIDASE"/>
    <property type="match status" value="1"/>
</dbReference>
<dbReference type="InterPro" id="IPR019576">
    <property type="entry name" value="Pyridoxamine_oxidase_dimer_C"/>
</dbReference>
<keyword evidence="5 7" id="KW-0560">Oxidoreductase</keyword>